<name>A0A9Q9B4S8_9PEZI</name>
<dbReference type="InterPro" id="IPR038883">
    <property type="entry name" value="AN11006-like"/>
</dbReference>
<reference evidence="2" key="1">
    <citation type="submission" date="2022-06" db="EMBL/GenBank/DDBJ databases">
        <title>Complete genome sequences of two strains of the flax pathogen Septoria linicola.</title>
        <authorList>
            <person name="Lapalu N."/>
            <person name="Simon A."/>
            <person name="Demenou B."/>
            <person name="Paumier D."/>
            <person name="Guillot M.-P."/>
            <person name="Gout L."/>
            <person name="Valade R."/>
        </authorList>
    </citation>
    <scope>NUCLEOTIDE SEQUENCE</scope>
    <source>
        <strain evidence="2">SE15195</strain>
    </source>
</reference>
<feature type="compositionally biased region" description="Basic residues" evidence="1">
    <location>
        <begin position="27"/>
        <end position="37"/>
    </location>
</feature>
<feature type="region of interest" description="Disordered" evidence="1">
    <location>
        <begin position="1"/>
        <end position="105"/>
    </location>
</feature>
<accession>A0A9Q9B4S8</accession>
<evidence type="ECO:0000313" key="3">
    <source>
        <dbReference type="Proteomes" id="UP001056384"/>
    </source>
</evidence>
<organism evidence="2 3">
    <name type="scientific">Septoria linicola</name>
    <dbReference type="NCBI Taxonomy" id="215465"/>
    <lineage>
        <taxon>Eukaryota</taxon>
        <taxon>Fungi</taxon>
        <taxon>Dikarya</taxon>
        <taxon>Ascomycota</taxon>
        <taxon>Pezizomycotina</taxon>
        <taxon>Dothideomycetes</taxon>
        <taxon>Dothideomycetidae</taxon>
        <taxon>Mycosphaerellales</taxon>
        <taxon>Mycosphaerellaceae</taxon>
        <taxon>Septoria</taxon>
    </lineage>
</organism>
<keyword evidence="3" id="KW-1185">Reference proteome</keyword>
<dbReference type="OrthoDB" id="5372935at2759"/>
<protein>
    <submittedName>
        <fullName evidence="2">Uncharacterized protein</fullName>
    </submittedName>
</protein>
<dbReference type="PANTHER" id="PTHR42085">
    <property type="entry name" value="F-BOX DOMAIN-CONTAINING PROTEIN"/>
    <property type="match status" value="1"/>
</dbReference>
<gene>
    <name evidence="2" type="ORF">Slin15195_G096550</name>
</gene>
<evidence type="ECO:0000256" key="1">
    <source>
        <dbReference type="SAM" id="MobiDB-lite"/>
    </source>
</evidence>
<feature type="compositionally biased region" description="Polar residues" evidence="1">
    <location>
        <begin position="10"/>
        <end position="26"/>
    </location>
</feature>
<proteinExistence type="predicted"/>
<dbReference type="Proteomes" id="UP001056384">
    <property type="component" value="Chromosome 8"/>
</dbReference>
<evidence type="ECO:0000313" key="2">
    <source>
        <dbReference type="EMBL" id="USW56336.1"/>
    </source>
</evidence>
<sequence length="389" mass="44520">MAPTKKQKRNNVSMELQGGQTLPSRNTKGRAVRKCRTQQRDSPFEDSAVAISDDESDYQEETIGDVISVAPSKKRRRSPSPLARLPSDDVANVSDSSMSDAEDEPAITQAGATTIHLTVNIPPGHQGPITLNLDPRKFNTTQSTFSSPSKPDRLAQTTLNRLNARSISKSSKYAGFLDLPAELRNDIYRLVFVTERPTINFAQPDNFSRSAALLRTCRQVYEEGRSILYTENAFAVERRTQRYGSFWENEWRELGYLNVRKFMKSIGPTNTALIRKMSFMLEDAVPCLNPSMRTNEERRFVHDDDLMSVLRHLGNHGRLQTLHLHFHGRRRVDRTDDRFLDYMKRLKADIVKFVDWPPESKYPRSSKQDEGVKTTLLAHCTRKKKKFEV</sequence>
<dbReference type="PANTHER" id="PTHR42085:SF8">
    <property type="entry name" value="F-BOX DOMAIN-CONTAINING PROTEIN"/>
    <property type="match status" value="1"/>
</dbReference>
<dbReference type="EMBL" id="CP099425">
    <property type="protein sequence ID" value="USW56336.1"/>
    <property type="molecule type" value="Genomic_DNA"/>
</dbReference>
<feature type="compositionally biased region" description="Acidic residues" evidence="1">
    <location>
        <begin position="52"/>
        <end position="63"/>
    </location>
</feature>
<dbReference type="AlphaFoldDB" id="A0A9Q9B4S8"/>